<dbReference type="InterPro" id="IPR013767">
    <property type="entry name" value="PAS_fold"/>
</dbReference>
<dbReference type="SUPFAM" id="SSF47384">
    <property type="entry name" value="Homodimeric domain of signal transducing histidine kinase"/>
    <property type="match status" value="1"/>
</dbReference>
<dbReference type="PANTHER" id="PTHR43065">
    <property type="entry name" value="SENSOR HISTIDINE KINASE"/>
    <property type="match status" value="1"/>
</dbReference>
<dbReference type="PROSITE" id="PS50109">
    <property type="entry name" value="HIS_KIN"/>
    <property type="match status" value="1"/>
</dbReference>
<dbReference type="Pfam" id="PF00989">
    <property type="entry name" value="PAS"/>
    <property type="match status" value="1"/>
</dbReference>
<dbReference type="GO" id="GO:0005524">
    <property type="term" value="F:ATP binding"/>
    <property type="evidence" value="ECO:0007669"/>
    <property type="project" value="UniProtKB-KW"/>
</dbReference>
<dbReference type="AlphaFoldDB" id="A0A9X4H4S7"/>
<evidence type="ECO:0000256" key="1">
    <source>
        <dbReference type="ARBA" id="ARBA00000085"/>
    </source>
</evidence>
<evidence type="ECO:0000256" key="3">
    <source>
        <dbReference type="ARBA" id="ARBA00012438"/>
    </source>
</evidence>
<dbReference type="CDD" id="cd00082">
    <property type="entry name" value="HisKA"/>
    <property type="match status" value="1"/>
</dbReference>
<dbReference type="Proteomes" id="UP001154312">
    <property type="component" value="Unassembled WGS sequence"/>
</dbReference>
<dbReference type="PROSITE" id="PS50112">
    <property type="entry name" value="PAS"/>
    <property type="match status" value="2"/>
</dbReference>
<dbReference type="GO" id="GO:0016020">
    <property type="term" value="C:membrane"/>
    <property type="evidence" value="ECO:0007669"/>
    <property type="project" value="UniProtKB-SubCell"/>
</dbReference>
<dbReference type="SMART" id="SM00091">
    <property type="entry name" value="PAS"/>
    <property type="match status" value="2"/>
</dbReference>
<dbReference type="SMART" id="SM00304">
    <property type="entry name" value="HAMP"/>
    <property type="match status" value="1"/>
</dbReference>
<evidence type="ECO:0000259" key="12">
    <source>
        <dbReference type="PROSITE" id="PS50112"/>
    </source>
</evidence>
<name>A0A9X4H4S7_9FIRM</name>
<dbReference type="Gene3D" id="6.10.340.10">
    <property type="match status" value="1"/>
</dbReference>
<dbReference type="InterPro" id="IPR003594">
    <property type="entry name" value="HATPase_dom"/>
</dbReference>
<dbReference type="Pfam" id="PF05228">
    <property type="entry name" value="CHASE4"/>
    <property type="match status" value="1"/>
</dbReference>
<comment type="caution">
    <text evidence="14">The sequence shown here is derived from an EMBL/GenBank/DDBJ whole genome shotgun (WGS) entry which is preliminary data.</text>
</comment>
<feature type="transmembrane region" description="Helical" evidence="10">
    <location>
        <begin position="276"/>
        <end position="296"/>
    </location>
</feature>
<dbReference type="InterPro" id="IPR003661">
    <property type="entry name" value="HisK_dim/P_dom"/>
</dbReference>
<dbReference type="PROSITE" id="PS50885">
    <property type="entry name" value="HAMP"/>
    <property type="match status" value="1"/>
</dbReference>
<dbReference type="Gene3D" id="3.30.565.10">
    <property type="entry name" value="Histidine kinase-like ATPase, C-terminal domain"/>
    <property type="match status" value="1"/>
</dbReference>
<feature type="transmembrane region" description="Helical" evidence="10">
    <location>
        <begin position="7"/>
        <end position="25"/>
    </location>
</feature>
<evidence type="ECO:0000256" key="7">
    <source>
        <dbReference type="ARBA" id="ARBA00022777"/>
    </source>
</evidence>
<dbReference type="InterPro" id="IPR004358">
    <property type="entry name" value="Sig_transdc_His_kin-like_C"/>
</dbReference>
<dbReference type="EMBL" id="JAKOAV010000002">
    <property type="protein sequence ID" value="MDF9407004.1"/>
    <property type="molecule type" value="Genomic_DNA"/>
</dbReference>
<keyword evidence="10" id="KW-0472">Membrane</keyword>
<comment type="subcellular location">
    <subcellularLocation>
        <location evidence="2">Membrane</location>
    </subcellularLocation>
</comment>
<gene>
    <name evidence="14" type="ORF">L7E55_01285</name>
</gene>
<evidence type="ECO:0000256" key="8">
    <source>
        <dbReference type="ARBA" id="ARBA00022840"/>
    </source>
</evidence>
<evidence type="ECO:0000256" key="6">
    <source>
        <dbReference type="ARBA" id="ARBA00022741"/>
    </source>
</evidence>
<dbReference type="Pfam" id="PF13426">
    <property type="entry name" value="PAS_9"/>
    <property type="match status" value="1"/>
</dbReference>
<dbReference type="RefSeq" id="WP_277442168.1">
    <property type="nucleotide sequence ID" value="NZ_JAKOAV010000002.1"/>
</dbReference>
<evidence type="ECO:0000256" key="5">
    <source>
        <dbReference type="ARBA" id="ARBA00022679"/>
    </source>
</evidence>
<keyword evidence="5" id="KW-0808">Transferase</keyword>
<keyword evidence="7" id="KW-0418">Kinase</keyword>
<keyword evidence="6" id="KW-0547">Nucleotide-binding</keyword>
<dbReference type="NCBIfam" id="TIGR00229">
    <property type="entry name" value="sensory_box"/>
    <property type="match status" value="2"/>
</dbReference>
<keyword evidence="8" id="KW-0067">ATP-binding</keyword>
<dbReference type="PRINTS" id="PR00344">
    <property type="entry name" value="BCTRLSENSOR"/>
</dbReference>
<dbReference type="Pfam" id="PF02518">
    <property type="entry name" value="HATPase_c"/>
    <property type="match status" value="1"/>
</dbReference>
<evidence type="ECO:0000259" key="13">
    <source>
        <dbReference type="PROSITE" id="PS50885"/>
    </source>
</evidence>
<evidence type="ECO:0000259" key="11">
    <source>
        <dbReference type="PROSITE" id="PS50109"/>
    </source>
</evidence>
<keyword evidence="9" id="KW-0902">Two-component regulatory system</keyword>
<dbReference type="InterPro" id="IPR035965">
    <property type="entry name" value="PAS-like_dom_sf"/>
</dbReference>
<dbReference type="SUPFAM" id="SSF55785">
    <property type="entry name" value="PYP-like sensor domain (PAS domain)"/>
    <property type="match status" value="2"/>
</dbReference>
<keyword evidence="10" id="KW-1133">Transmembrane helix</keyword>
<protein>
    <recommendedName>
        <fullName evidence="3">histidine kinase</fullName>
        <ecNumber evidence="3">2.7.13.3</ecNumber>
    </recommendedName>
</protein>
<dbReference type="InterPro" id="IPR007892">
    <property type="entry name" value="CHASE4"/>
</dbReference>
<feature type="domain" description="PAS" evidence="12">
    <location>
        <begin position="356"/>
        <end position="427"/>
    </location>
</feature>
<feature type="domain" description="HAMP" evidence="13">
    <location>
        <begin position="303"/>
        <end position="351"/>
    </location>
</feature>
<dbReference type="InterPro" id="IPR005467">
    <property type="entry name" value="His_kinase_dom"/>
</dbReference>
<keyword evidence="10" id="KW-0812">Transmembrane</keyword>
<evidence type="ECO:0000256" key="4">
    <source>
        <dbReference type="ARBA" id="ARBA00022553"/>
    </source>
</evidence>
<organism evidence="14 15">
    <name type="scientific">Pelotomaculum isophthalicicum JI</name>
    <dbReference type="NCBI Taxonomy" id="947010"/>
    <lineage>
        <taxon>Bacteria</taxon>
        <taxon>Bacillati</taxon>
        <taxon>Bacillota</taxon>
        <taxon>Clostridia</taxon>
        <taxon>Eubacteriales</taxon>
        <taxon>Desulfotomaculaceae</taxon>
        <taxon>Pelotomaculum</taxon>
    </lineage>
</organism>
<dbReference type="GO" id="GO:0006355">
    <property type="term" value="P:regulation of DNA-templated transcription"/>
    <property type="evidence" value="ECO:0007669"/>
    <property type="project" value="InterPro"/>
</dbReference>
<evidence type="ECO:0000313" key="15">
    <source>
        <dbReference type="Proteomes" id="UP001154312"/>
    </source>
</evidence>
<evidence type="ECO:0000256" key="10">
    <source>
        <dbReference type="SAM" id="Phobius"/>
    </source>
</evidence>
<dbReference type="CDD" id="cd00130">
    <property type="entry name" value="PAS"/>
    <property type="match status" value="2"/>
</dbReference>
<dbReference type="SMART" id="SM00388">
    <property type="entry name" value="HisKA"/>
    <property type="match status" value="1"/>
</dbReference>
<sequence>MTLRKKTIIIFGITLICLIIILFIISKCILSASFANLEKQSITVNVERARDALLNNIDTLNRQAGDWAQWNDTYEFVNDLNEEYIKMNLTNNTFIALKLNLILYINSSGRIVYGKGFDLENENETPVPDSLVDHLNNYDFLFNNKNQKDGAAGIILLPEGPMLIASWPILTSERSGPARGVLIMGRYLDSSEINRLSETAHLSLAVCQFNDVRIFPDIQTASSFLSEESPAFVQPVSPDSIAGYALLNDIYGSPALILRTDMSREIYKQGRTSMQYLILSLLLIGLVFGVVTLLLLEKVVLCRLARLSANVLDISTSGDLACRVSMTGGDELSTLAGQINQMLSSLERSQYKLQESEDNYRTIFENTGTAILIIGEKKVISLVNTEFEKLSGYTKEEVENKKKITDFVAKDDLDRINDYYNRRVYKNIAPRNYEFQFFDKQENIKDIYTTVAVIPRTNKIVVALLDITDRKRVEERYRNLAKKLRNLAKRLREVDLYQSEERFQKIFHNSPDLIAILRAEDNRFVEVNQRFLDVVEYSREEVLGHKPEDLDFLSGQDNVIESAIIEFKEKGELQNFDLKVKTKSGKTVNLLLSAERINLNGENCRIVMMKDITKEKKMEAEMARLDRLNLIGEMAAGIGHEVRNPMTTVRGFLQLLDRKIEYDKHKEYFNLMISELDRANSIITEFLSMAKDKPVDLKSQNLNQLLQTLFPLIQADAMNSDKYIEMELAEIPDLLLDEKEVRQLILNLVHNGYQAMSNGKTLKIKTYTEDGEVVLAVEDQGCGIPNDIADKIGTPFFTTKDHGTGLGLSVCYSIVARHNAKIFFKTSSTGTTFFVRFDPALSPLQK</sequence>
<dbReference type="InterPro" id="IPR036097">
    <property type="entry name" value="HisK_dim/P_sf"/>
</dbReference>
<evidence type="ECO:0000256" key="2">
    <source>
        <dbReference type="ARBA" id="ARBA00004370"/>
    </source>
</evidence>
<dbReference type="SUPFAM" id="SSF55874">
    <property type="entry name" value="ATPase domain of HSP90 chaperone/DNA topoisomerase II/histidine kinase"/>
    <property type="match status" value="1"/>
</dbReference>
<dbReference type="CDD" id="cd06225">
    <property type="entry name" value="HAMP"/>
    <property type="match status" value="1"/>
</dbReference>
<keyword evidence="15" id="KW-1185">Reference proteome</keyword>
<dbReference type="InterPro" id="IPR003660">
    <property type="entry name" value="HAMP_dom"/>
</dbReference>
<accession>A0A9X4H4S7</accession>
<dbReference type="GO" id="GO:0000155">
    <property type="term" value="F:phosphorelay sensor kinase activity"/>
    <property type="evidence" value="ECO:0007669"/>
    <property type="project" value="InterPro"/>
</dbReference>
<evidence type="ECO:0000313" key="14">
    <source>
        <dbReference type="EMBL" id="MDF9407004.1"/>
    </source>
</evidence>
<dbReference type="Gene3D" id="1.10.287.130">
    <property type="match status" value="1"/>
</dbReference>
<dbReference type="EC" id="2.7.13.3" evidence="3"/>
<dbReference type="Gene3D" id="3.30.450.20">
    <property type="entry name" value="PAS domain"/>
    <property type="match status" value="2"/>
</dbReference>
<keyword evidence="4" id="KW-0597">Phosphoprotein</keyword>
<dbReference type="SMART" id="SM00387">
    <property type="entry name" value="HATPase_c"/>
    <property type="match status" value="1"/>
</dbReference>
<dbReference type="InterPro" id="IPR000014">
    <property type="entry name" value="PAS"/>
</dbReference>
<reference evidence="14" key="1">
    <citation type="submission" date="2022-02" db="EMBL/GenBank/DDBJ databases">
        <authorList>
            <person name="Leng L."/>
        </authorList>
    </citation>
    <scope>NUCLEOTIDE SEQUENCE</scope>
    <source>
        <strain evidence="14">JI</strain>
    </source>
</reference>
<dbReference type="Pfam" id="PF00512">
    <property type="entry name" value="HisKA"/>
    <property type="match status" value="1"/>
</dbReference>
<feature type="domain" description="Histidine kinase" evidence="11">
    <location>
        <begin position="637"/>
        <end position="841"/>
    </location>
</feature>
<dbReference type="PANTHER" id="PTHR43065:SF46">
    <property type="entry name" value="C4-DICARBOXYLATE TRANSPORT SENSOR PROTEIN DCTB"/>
    <property type="match status" value="1"/>
</dbReference>
<proteinExistence type="predicted"/>
<comment type="catalytic activity">
    <reaction evidence="1">
        <text>ATP + protein L-histidine = ADP + protein N-phospho-L-histidine.</text>
        <dbReference type="EC" id="2.7.13.3"/>
    </reaction>
</comment>
<dbReference type="InterPro" id="IPR036890">
    <property type="entry name" value="HATPase_C_sf"/>
</dbReference>
<feature type="domain" description="PAS" evidence="12">
    <location>
        <begin position="499"/>
        <end position="544"/>
    </location>
</feature>
<evidence type="ECO:0000256" key="9">
    <source>
        <dbReference type="ARBA" id="ARBA00023012"/>
    </source>
</evidence>
<dbReference type="Pfam" id="PF00672">
    <property type="entry name" value="HAMP"/>
    <property type="match status" value="1"/>
</dbReference>